<name>A0A8C6GS87_MUSSI</name>
<feature type="compositionally biased region" description="Basic residues" evidence="1">
    <location>
        <begin position="1"/>
        <end position="12"/>
    </location>
</feature>
<dbReference type="Ensembl" id="ENSMSIT00000014061.1">
    <property type="protein sequence ID" value="ENSMSIP00000011085.1"/>
    <property type="gene ID" value="ENSMSIG00000009709.1"/>
</dbReference>
<dbReference type="GeneTree" id="ENSGT00900000142372"/>
<reference evidence="2" key="2">
    <citation type="submission" date="2025-09" db="UniProtKB">
        <authorList>
            <consortium name="Ensembl"/>
        </authorList>
    </citation>
    <scope>IDENTIFICATION</scope>
</reference>
<feature type="region of interest" description="Disordered" evidence="1">
    <location>
        <begin position="1"/>
        <end position="57"/>
    </location>
</feature>
<reference evidence="2" key="1">
    <citation type="submission" date="2025-08" db="UniProtKB">
        <authorList>
            <consortium name="Ensembl"/>
        </authorList>
    </citation>
    <scope>IDENTIFICATION</scope>
</reference>
<keyword evidence="3" id="KW-1185">Reference proteome</keyword>
<feature type="compositionally biased region" description="Polar residues" evidence="1">
    <location>
        <begin position="35"/>
        <end position="57"/>
    </location>
</feature>
<accession>A0A8C6GS87</accession>
<sequence>MTTSCRLRRRSTAARSAARRAFSPAESPYTVGSCVPSTEASSTTYTARPSLTSARRSSSVRWLLPLDGSPQTTTSGMISRGIHVRMFGVNFRQEPEEKTELPVPLHSYGTFCFYGKPEL</sequence>
<protein>
    <submittedName>
        <fullName evidence="2">Uncharacterized protein</fullName>
    </submittedName>
</protein>
<evidence type="ECO:0000313" key="3">
    <source>
        <dbReference type="Proteomes" id="UP000694415"/>
    </source>
</evidence>
<proteinExistence type="predicted"/>
<organism evidence="2 3">
    <name type="scientific">Mus spicilegus</name>
    <name type="common">Mound-building mouse</name>
    <dbReference type="NCBI Taxonomy" id="10103"/>
    <lineage>
        <taxon>Eukaryota</taxon>
        <taxon>Metazoa</taxon>
        <taxon>Chordata</taxon>
        <taxon>Craniata</taxon>
        <taxon>Vertebrata</taxon>
        <taxon>Euteleostomi</taxon>
        <taxon>Mammalia</taxon>
        <taxon>Eutheria</taxon>
        <taxon>Euarchontoglires</taxon>
        <taxon>Glires</taxon>
        <taxon>Rodentia</taxon>
        <taxon>Myomorpha</taxon>
        <taxon>Muroidea</taxon>
        <taxon>Muridae</taxon>
        <taxon>Murinae</taxon>
        <taxon>Mus</taxon>
        <taxon>Mus</taxon>
    </lineage>
</organism>
<dbReference type="AlphaFoldDB" id="A0A8C6GS87"/>
<feature type="compositionally biased region" description="Low complexity" evidence="1">
    <location>
        <begin position="13"/>
        <end position="27"/>
    </location>
</feature>
<evidence type="ECO:0000256" key="1">
    <source>
        <dbReference type="SAM" id="MobiDB-lite"/>
    </source>
</evidence>
<evidence type="ECO:0000313" key="2">
    <source>
        <dbReference type="Ensembl" id="ENSMSIP00000011085.1"/>
    </source>
</evidence>
<dbReference type="Proteomes" id="UP000694415">
    <property type="component" value="Unplaced"/>
</dbReference>